<dbReference type="Pfam" id="PF01075">
    <property type="entry name" value="Glyco_transf_9"/>
    <property type="match status" value="1"/>
</dbReference>
<dbReference type="InterPro" id="IPR002201">
    <property type="entry name" value="Glyco_trans_9"/>
</dbReference>
<dbReference type="EMBL" id="SMGG01000004">
    <property type="protein sequence ID" value="TCK60478.1"/>
    <property type="molecule type" value="Genomic_DNA"/>
</dbReference>
<dbReference type="GO" id="GO:0005829">
    <property type="term" value="C:cytosol"/>
    <property type="evidence" value="ECO:0007669"/>
    <property type="project" value="TreeGrafter"/>
</dbReference>
<protein>
    <submittedName>
        <fullName evidence="3">ADP-heptose:LPS heptosyltransferase</fullName>
    </submittedName>
</protein>
<name>A0A4R1K848_9BACT</name>
<organism evidence="3 4">
    <name type="scientific">Seleniivibrio woodruffii</name>
    <dbReference type="NCBI Taxonomy" id="1078050"/>
    <lineage>
        <taxon>Bacteria</taxon>
        <taxon>Pseudomonadati</taxon>
        <taxon>Deferribacterota</taxon>
        <taxon>Deferribacteres</taxon>
        <taxon>Deferribacterales</taxon>
        <taxon>Geovibrionaceae</taxon>
        <taxon>Seleniivibrio</taxon>
    </lineage>
</organism>
<evidence type="ECO:0000256" key="2">
    <source>
        <dbReference type="ARBA" id="ARBA00022679"/>
    </source>
</evidence>
<dbReference type="OrthoDB" id="9797795at2"/>
<dbReference type="GO" id="GO:0008713">
    <property type="term" value="F:ADP-heptose-lipopolysaccharide heptosyltransferase activity"/>
    <property type="evidence" value="ECO:0007669"/>
    <property type="project" value="TreeGrafter"/>
</dbReference>
<evidence type="ECO:0000256" key="1">
    <source>
        <dbReference type="ARBA" id="ARBA00022676"/>
    </source>
</evidence>
<accession>A0A4R1K848</accession>
<sequence>MLKIAAVKTGAIGDLIQTTPALSALKHQHPRSEITLICGAEYAHVLKDHPSISGVRTFSSERLYSGLMPFETLRILLMLRGFDKIYIFHTDPKWHFLGKLAGAKCSVKEKGIRRHLWHLKTVYADNAFGYSFRPETMVCELPDKPYIAIAAGGGRNARRHTPQRIWDKQAELALKIAQETGYSVVLLGTDEDRLNVSHPKIFDYTGKTTLSDCFHIIDNAEHYIGCDSGLTHLAACTATPITVICGPTDPNEALPPDITNVITSPLPCAPCDRDGVPACGENSCMAKIDITEVLRIIQKKSSAHKDMQSL</sequence>
<keyword evidence="4" id="KW-1185">Reference proteome</keyword>
<dbReference type="Gene3D" id="3.40.50.2000">
    <property type="entry name" value="Glycogen Phosphorylase B"/>
    <property type="match status" value="2"/>
</dbReference>
<dbReference type="SUPFAM" id="SSF53756">
    <property type="entry name" value="UDP-Glycosyltransferase/glycogen phosphorylase"/>
    <property type="match status" value="1"/>
</dbReference>
<evidence type="ECO:0000313" key="3">
    <source>
        <dbReference type="EMBL" id="TCK60478.1"/>
    </source>
</evidence>
<comment type="caution">
    <text evidence="3">The sequence shown here is derived from an EMBL/GenBank/DDBJ whole genome shotgun (WGS) entry which is preliminary data.</text>
</comment>
<dbReference type="InterPro" id="IPR051199">
    <property type="entry name" value="LPS_LOS_Heptosyltrfase"/>
</dbReference>
<dbReference type="RefSeq" id="WP_132873207.1">
    <property type="nucleotide sequence ID" value="NZ_SMGG01000004.1"/>
</dbReference>
<proteinExistence type="predicted"/>
<gene>
    <name evidence="3" type="ORF">C8D98_1352</name>
</gene>
<dbReference type="Proteomes" id="UP000294614">
    <property type="component" value="Unassembled WGS sequence"/>
</dbReference>
<keyword evidence="1" id="KW-0328">Glycosyltransferase</keyword>
<dbReference type="AlphaFoldDB" id="A0A4R1K848"/>
<dbReference type="PANTHER" id="PTHR30160">
    <property type="entry name" value="TETRAACYLDISACCHARIDE 4'-KINASE-RELATED"/>
    <property type="match status" value="1"/>
</dbReference>
<evidence type="ECO:0000313" key="4">
    <source>
        <dbReference type="Proteomes" id="UP000294614"/>
    </source>
</evidence>
<reference evidence="3 4" key="1">
    <citation type="submission" date="2019-03" db="EMBL/GenBank/DDBJ databases">
        <title>Genomic Encyclopedia of Type Strains, Phase IV (KMG-IV): sequencing the most valuable type-strain genomes for metagenomic binning, comparative biology and taxonomic classification.</title>
        <authorList>
            <person name="Goeker M."/>
        </authorList>
    </citation>
    <scope>NUCLEOTIDE SEQUENCE [LARGE SCALE GENOMIC DNA]</scope>
    <source>
        <strain evidence="3 4">DSM 24984</strain>
    </source>
</reference>
<dbReference type="CDD" id="cd03789">
    <property type="entry name" value="GT9_LPS_heptosyltransferase"/>
    <property type="match status" value="1"/>
</dbReference>
<keyword evidence="2 3" id="KW-0808">Transferase</keyword>
<dbReference type="GO" id="GO:0009244">
    <property type="term" value="P:lipopolysaccharide core region biosynthetic process"/>
    <property type="evidence" value="ECO:0007669"/>
    <property type="project" value="TreeGrafter"/>
</dbReference>